<accession>A0A8J3NEM9</accession>
<organism evidence="2 3">
    <name type="scientific">Actinocatenispora rupis</name>
    <dbReference type="NCBI Taxonomy" id="519421"/>
    <lineage>
        <taxon>Bacteria</taxon>
        <taxon>Bacillati</taxon>
        <taxon>Actinomycetota</taxon>
        <taxon>Actinomycetes</taxon>
        <taxon>Micromonosporales</taxon>
        <taxon>Micromonosporaceae</taxon>
        <taxon>Actinocatenispora</taxon>
    </lineage>
</organism>
<gene>
    <name evidence="2" type="ORF">Aru02nite_51310</name>
</gene>
<reference evidence="2" key="1">
    <citation type="submission" date="2021-01" db="EMBL/GenBank/DDBJ databases">
        <title>Whole genome shotgun sequence of Actinocatenispora rupis NBRC 107355.</title>
        <authorList>
            <person name="Komaki H."/>
            <person name="Tamura T."/>
        </authorList>
    </citation>
    <scope>NUCLEOTIDE SEQUENCE</scope>
    <source>
        <strain evidence="2">NBRC 107355</strain>
    </source>
</reference>
<keyword evidence="1" id="KW-0472">Membrane</keyword>
<dbReference type="EMBL" id="BOMB01000030">
    <property type="protein sequence ID" value="GID14242.1"/>
    <property type="molecule type" value="Genomic_DNA"/>
</dbReference>
<feature type="transmembrane region" description="Helical" evidence="1">
    <location>
        <begin position="12"/>
        <end position="29"/>
    </location>
</feature>
<dbReference type="Proteomes" id="UP000612808">
    <property type="component" value="Unassembled WGS sequence"/>
</dbReference>
<protein>
    <submittedName>
        <fullName evidence="2">Uncharacterized protein</fullName>
    </submittedName>
</protein>
<keyword evidence="1" id="KW-1133">Transmembrane helix</keyword>
<dbReference type="AlphaFoldDB" id="A0A8J3NEM9"/>
<proteinExistence type="predicted"/>
<keyword evidence="3" id="KW-1185">Reference proteome</keyword>
<keyword evidence="1" id="KW-0812">Transmembrane</keyword>
<evidence type="ECO:0000313" key="2">
    <source>
        <dbReference type="EMBL" id="GID14242.1"/>
    </source>
</evidence>
<evidence type="ECO:0000256" key="1">
    <source>
        <dbReference type="SAM" id="Phobius"/>
    </source>
</evidence>
<sequence length="46" mass="4607">MLLALLGQDDWLIVGGIALAAASVVVALAHHRKETPTGEADPGDGG</sequence>
<name>A0A8J3NEM9_9ACTN</name>
<comment type="caution">
    <text evidence="2">The sequence shown here is derived from an EMBL/GenBank/DDBJ whole genome shotgun (WGS) entry which is preliminary data.</text>
</comment>
<evidence type="ECO:0000313" key="3">
    <source>
        <dbReference type="Proteomes" id="UP000612808"/>
    </source>
</evidence>
<dbReference type="RefSeq" id="WP_203662035.1">
    <property type="nucleotide sequence ID" value="NZ_BAAAZM010000001.1"/>
</dbReference>